<evidence type="ECO:0000313" key="3">
    <source>
        <dbReference type="Proteomes" id="UP000239590"/>
    </source>
</evidence>
<organism evidence="2 3">
    <name type="scientific">Siphonobacter curvatus</name>
    <dbReference type="NCBI Taxonomy" id="2094562"/>
    <lineage>
        <taxon>Bacteria</taxon>
        <taxon>Pseudomonadati</taxon>
        <taxon>Bacteroidota</taxon>
        <taxon>Cytophagia</taxon>
        <taxon>Cytophagales</taxon>
        <taxon>Cytophagaceae</taxon>
        <taxon>Siphonobacter</taxon>
    </lineage>
</organism>
<dbReference type="GO" id="GO:0016209">
    <property type="term" value="F:antioxidant activity"/>
    <property type="evidence" value="ECO:0007669"/>
    <property type="project" value="InterPro"/>
</dbReference>
<evidence type="ECO:0000259" key="1">
    <source>
        <dbReference type="PROSITE" id="PS51352"/>
    </source>
</evidence>
<dbReference type="InterPro" id="IPR036249">
    <property type="entry name" value="Thioredoxin-like_sf"/>
</dbReference>
<evidence type="ECO:0000313" key="2">
    <source>
        <dbReference type="EMBL" id="PQA53798.1"/>
    </source>
</evidence>
<dbReference type="AlphaFoldDB" id="A0A2S7IFJ4"/>
<dbReference type="InterPro" id="IPR000866">
    <property type="entry name" value="AhpC/TSA"/>
</dbReference>
<protein>
    <submittedName>
        <fullName evidence="2">Thioredoxin family protein</fullName>
    </submittedName>
</protein>
<dbReference type="InterPro" id="IPR013766">
    <property type="entry name" value="Thioredoxin_domain"/>
</dbReference>
<sequence length="207" mass="23047">MKSIGLIWALVWAWNFAGAADKPLEQRGYNIGEAVGDFQLRNVNGNTVRLSDLKANKGVIVVFTTNHCPFAKAYEDRIIALDMKYRSQGFPVVAINPNDPAAYEEDSFENMKARASTKGYTFPYLLDDTQKTAKAFGATRTPQVFVLQRQGDKFTVQYIGTIDDSSQDPGSVTRRYVEDAVNNLLQGKPVMLNVTRPVGCAIQWKEA</sequence>
<dbReference type="Gene3D" id="3.40.30.10">
    <property type="entry name" value="Glutaredoxin"/>
    <property type="match status" value="1"/>
</dbReference>
<dbReference type="SUPFAM" id="SSF52833">
    <property type="entry name" value="Thioredoxin-like"/>
    <property type="match status" value="1"/>
</dbReference>
<dbReference type="Proteomes" id="UP000239590">
    <property type="component" value="Unassembled WGS sequence"/>
</dbReference>
<dbReference type="PANTHER" id="PTHR43640:SF1">
    <property type="entry name" value="THIOREDOXIN-DEPENDENT PEROXIREDOXIN"/>
    <property type="match status" value="1"/>
</dbReference>
<dbReference type="CDD" id="cd02969">
    <property type="entry name" value="PRX_like1"/>
    <property type="match status" value="1"/>
</dbReference>
<name>A0A2S7IFJ4_9BACT</name>
<reference evidence="3" key="1">
    <citation type="submission" date="2018-02" db="EMBL/GenBank/DDBJ databases">
        <title>Genome sequencing of Solimonas sp. HR-BB.</title>
        <authorList>
            <person name="Lee Y."/>
            <person name="Jeon C.O."/>
        </authorList>
    </citation>
    <scope>NUCLEOTIDE SEQUENCE [LARGE SCALE GENOMIC DNA]</scope>
    <source>
        <strain evidence="3">HR-U</strain>
    </source>
</reference>
<gene>
    <name evidence="2" type="ORF">C5O19_23760</name>
</gene>
<keyword evidence="3" id="KW-1185">Reference proteome</keyword>
<dbReference type="RefSeq" id="WP_104715958.1">
    <property type="nucleotide sequence ID" value="NZ_PTRA01000008.1"/>
</dbReference>
<proteinExistence type="predicted"/>
<accession>A0A2S7IFJ4</accession>
<dbReference type="OrthoDB" id="9809746at2"/>
<dbReference type="EMBL" id="PTRA01000008">
    <property type="protein sequence ID" value="PQA53798.1"/>
    <property type="molecule type" value="Genomic_DNA"/>
</dbReference>
<dbReference type="Pfam" id="PF00578">
    <property type="entry name" value="AhpC-TSA"/>
    <property type="match status" value="1"/>
</dbReference>
<comment type="caution">
    <text evidence="2">The sequence shown here is derived from an EMBL/GenBank/DDBJ whole genome shotgun (WGS) entry which is preliminary data.</text>
</comment>
<dbReference type="InterPro" id="IPR047262">
    <property type="entry name" value="PRX-like1"/>
</dbReference>
<dbReference type="GO" id="GO:0016491">
    <property type="term" value="F:oxidoreductase activity"/>
    <property type="evidence" value="ECO:0007669"/>
    <property type="project" value="InterPro"/>
</dbReference>
<dbReference type="PROSITE" id="PS51352">
    <property type="entry name" value="THIOREDOXIN_2"/>
    <property type="match status" value="1"/>
</dbReference>
<dbReference type="PANTHER" id="PTHR43640">
    <property type="entry name" value="OS07G0260300 PROTEIN"/>
    <property type="match status" value="1"/>
</dbReference>
<feature type="domain" description="Thioredoxin" evidence="1">
    <location>
        <begin position="29"/>
        <end position="186"/>
    </location>
</feature>